<gene>
    <name evidence="3" type="ORF">EA656_15735</name>
</gene>
<dbReference type="PANTHER" id="PTHR43777:SF1">
    <property type="entry name" value="MOLYBDENUM COFACTOR CYTIDYLYLTRANSFERASE"/>
    <property type="match status" value="1"/>
</dbReference>
<feature type="domain" description="MobA-like NTP transferase" evidence="2">
    <location>
        <begin position="13"/>
        <end position="174"/>
    </location>
</feature>
<dbReference type="InterPro" id="IPR029044">
    <property type="entry name" value="Nucleotide-diphossugar_trans"/>
</dbReference>
<reference evidence="3 4" key="1">
    <citation type="submission" date="2019-02" db="EMBL/GenBank/DDBJ databases">
        <title>WGS of Pseudoxanthomonas species novum from clinical isolates.</title>
        <authorList>
            <person name="Bernier A.-M."/>
            <person name="Bernard K."/>
            <person name="Vachon A."/>
        </authorList>
    </citation>
    <scope>NUCLEOTIDE SEQUENCE [LARGE SCALE GENOMIC DNA]</scope>
    <source>
        <strain evidence="3 4">NML140781</strain>
    </source>
</reference>
<accession>A0A4V2HER6</accession>
<dbReference type="EMBL" id="SHMF01000004">
    <property type="protein sequence ID" value="TAA33872.1"/>
    <property type="molecule type" value="Genomic_DNA"/>
</dbReference>
<dbReference type="PANTHER" id="PTHR43777">
    <property type="entry name" value="MOLYBDENUM COFACTOR CYTIDYLYLTRANSFERASE"/>
    <property type="match status" value="1"/>
</dbReference>
<dbReference type="SUPFAM" id="SSF53448">
    <property type="entry name" value="Nucleotide-diphospho-sugar transferases"/>
    <property type="match status" value="1"/>
</dbReference>
<dbReference type="CDD" id="cd04182">
    <property type="entry name" value="GT_2_like_f"/>
    <property type="match status" value="1"/>
</dbReference>
<proteinExistence type="predicted"/>
<dbReference type="Gene3D" id="3.90.550.10">
    <property type="entry name" value="Spore Coat Polysaccharide Biosynthesis Protein SpsA, Chain A"/>
    <property type="match status" value="1"/>
</dbReference>
<evidence type="ECO:0000259" key="2">
    <source>
        <dbReference type="Pfam" id="PF12804"/>
    </source>
</evidence>
<dbReference type="Proteomes" id="UP000292087">
    <property type="component" value="Unassembled WGS sequence"/>
</dbReference>
<protein>
    <submittedName>
        <fullName evidence="3">Nucleotidyltransferase family protein</fullName>
    </submittedName>
</protein>
<dbReference type="InterPro" id="IPR025877">
    <property type="entry name" value="MobA-like_NTP_Trfase"/>
</dbReference>
<dbReference type="GO" id="GO:0016779">
    <property type="term" value="F:nucleotidyltransferase activity"/>
    <property type="evidence" value="ECO:0007669"/>
    <property type="project" value="UniProtKB-ARBA"/>
</dbReference>
<comment type="caution">
    <text evidence="3">The sequence shown here is derived from an EMBL/GenBank/DDBJ whole genome shotgun (WGS) entry which is preliminary data.</text>
</comment>
<sequence>MASRPHCVSDHIAVVLAAGGSRRLGRAKQLLPRAGEPLVCRAVRLARATAPLRLLVVVGARATQVSAAVRAADVETVMNRQWREGLAASVRAARDTLATDARGATRVLLLACDQPALEAAHLQALLEAAARSDSGCAGTVHGARIGIPAVVTLARLAQAQPQGDAGLRELLNALTPETVGRLAAPELELDLDTPADLVTATARGLIDPLPSTSE</sequence>
<evidence type="ECO:0000256" key="1">
    <source>
        <dbReference type="ARBA" id="ARBA00022842"/>
    </source>
</evidence>
<dbReference type="Pfam" id="PF12804">
    <property type="entry name" value="NTP_transf_3"/>
    <property type="match status" value="1"/>
</dbReference>
<evidence type="ECO:0000313" key="4">
    <source>
        <dbReference type="Proteomes" id="UP000292087"/>
    </source>
</evidence>
<keyword evidence="3" id="KW-0808">Transferase</keyword>
<organism evidence="3 4">
    <name type="scientific">Pseudoxanthomonas winnipegensis</name>
    <dbReference type="NCBI Taxonomy" id="2480810"/>
    <lineage>
        <taxon>Bacteria</taxon>
        <taxon>Pseudomonadati</taxon>
        <taxon>Pseudomonadota</taxon>
        <taxon>Gammaproteobacteria</taxon>
        <taxon>Lysobacterales</taxon>
        <taxon>Lysobacteraceae</taxon>
        <taxon>Pseudoxanthomonas</taxon>
    </lineage>
</organism>
<evidence type="ECO:0000313" key="3">
    <source>
        <dbReference type="EMBL" id="TAA33872.1"/>
    </source>
</evidence>
<keyword evidence="1" id="KW-0460">Magnesium</keyword>
<name>A0A4V2HER6_9GAMM</name>
<dbReference type="AlphaFoldDB" id="A0A4V2HER6"/>